<dbReference type="EMBL" id="JACHFD010000037">
    <property type="protein sequence ID" value="MBB5353837.1"/>
    <property type="molecule type" value="Genomic_DNA"/>
</dbReference>
<dbReference type="InterPro" id="IPR021496">
    <property type="entry name" value="DUF3150"/>
</dbReference>
<evidence type="ECO:0008006" key="3">
    <source>
        <dbReference type="Google" id="ProtNLM"/>
    </source>
</evidence>
<accession>A0A840V6E8</accession>
<dbReference type="AlphaFoldDB" id="A0A840V6E8"/>
<protein>
    <recommendedName>
        <fullName evidence="3">DUF3150 domain-containing protein</fullName>
    </recommendedName>
</protein>
<reference evidence="1 2" key="1">
    <citation type="submission" date="2020-08" db="EMBL/GenBank/DDBJ databases">
        <title>Genomic Encyclopedia of Type Strains, Phase IV (KMG-IV): sequencing the most valuable type-strain genomes for metagenomic binning, comparative biology and taxonomic classification.</title>
        <authorList>
            <person name="Goeker M."/>
        </authorList>
    </citation>
    <scope>NUCLEOTIDE SEQUENCE [LARGE SCALE GENOMIC DNA]</scope>
    <source>
        <strain evidence="1 2">YC6886</strain>
    </source>
</reference>
<name>A0A840V6E8_9BACT</name>
<keyword evidence="2" id="KW-1185">Reference proteome</keyword>
<evidence type="ECO:0000313" key="2">
    <source>
        <dbReference type="Proteomes" id="UP000557717"/>
    </source>
</evidence>
<sequence>MLCNTSIRYWRGCKRLKPEDLGLDPDHVSDRLIQLGHKRLVPREALQPFALIESRAHSMVETASFPFLGGIARFVPNPRLLALSDGLDRLREEFRQATLDFVAGYGDLRARALVEWREVADHLNGSAEHLLATIEQSFPPAGEITRRFGFDTRLFQVAAPENLRIDVAESIEQLEIADERRRIAEDAGRRLQSDLDGFIRESVTTLRQETAKLASEVLATINGGEGGVHQRTLNRLTGFIDQFRSLNFAGDSQLESTLDRFRRDLLGRNAEDYRNTPGAMDSLTNGLSRLRESAVQLAQNDARDVISRFGQFGGRKLAIVS</sequence>
<gene>
    <name evidence="1" type="ORF">HNR46_004101</name>
</gene>
<evidence type="ECO:0000313" key="1">
    <source>
        <dbReference type="EMBL" id="MBB5353837.1"/>
    </source>
</evidence>
<dbReference type="Proteomes" id="UP000557717">
    <property type="component" value="Unassembled WGS sequence"/>
</dbReference>
<organism evidence="1 2">
    <name type="scientific">Haloferula luteola</name>
    <dbReference type="NCBI Taxonomy" id="595692"/>
    <lineage>
        <taxon>Bacteria</taxon>
        <taxon>Pseudomonadati</taxon>
        <taxon>Verrucomicrobiota</taxon>
        <taxon>Verrucomicrobiia</taxon>
        <taxon>Verrucomicrobiales</taxon>
        <taxon>Verrucomicrobiaceae</taxon>
        <taxon>Haloferula</taxon>
    </lineage>
</organism>
<dbReference type="Pfam" id="PF11348">
    <property type="entry name" value="DUF3150"/>
    <property type="match status" value="1"/>
</dbReference>
<proteinExistence type="predicted"/>
<comment type="caution">
    <text evidence="1">The sequence shown here is derived from an EMBL/GenBank/DDBJ whole genome shotgun (WGS) entry which is preliminary data.</text>
</comment>
<dbReference type="RefSeq" id="WP_184022277.1">
    <property type="nucleotide sequence ID" value="NZ_JACHFD010000037.1"/>
</dbReference>